<evidence type="ECO:0000313" key="3">
    <source>
        <dbReference type="Proteomes" id="UP001162480"/>
    </source>
</evidence>
<accession>A0AA36B123</accession>
<gene>
    <name evidence="2" type="ORF">OCTVUL_1B000110</name>
</gene>
<keyword evidence="3" id="KW-1185">Reference proteome</keyword>
<sequence>MQICTGKGPVKGRETNQSSRVVEDLEKELQNTGRNITRDNFFASLEMARKLLGKKTTLDGTIRKNRVELPSAFPTDKET</sequence>
<dbReference type="Pfam" id="PF13843">
    <property type="entry name" value="DDE_Tnp_1_7"/>
    <property type="match status" value="1"/>
</dbReference>
<dbReference type="Proteomes" id="UP001162480">
    <property type="component" value="Chromosome 7"/>
</dbReference>
<protein>
    <recommendedName>
        <fullName evidence="1">PiggyBac transposable element-derived protein domain-containing protein</fullName>
    </recommendedName>
</protein>
<proteinExistence type="predicted"/>
<evidence type="ECO:0000259" key="1">
    <source>
        <dbReference type="Pfam" id="PF13843"/>
    </source>
</evidence>
<name>A0AA36B123_OCTVU</name>
<organism evidence="2 3">
    <name type="scientific">Octopus vulgaris</name>
    <name type="common">Common octopus</name>
    <dbReference type="NCBI Taxonomy" id="6645"/>
    <lineage>
        <taxon>Eukaryota</taxon>
        <taxon>Metazoa</taxon>
        <taxon>Spiralia</taxon>
        <taxon>Lophotrochozoa</taxon>
        <taxon>Mollusca</taxon>
        <taxon>Cephalopoda</taxon>
        <taxon>Coleoidea</taxon>
        <taxon>Octopodiformes</taxon>
        <taxon>Octopoda</taxon>
        <taxon>Incirrata</taxon>
        <taxon>Octopodidae</taxon>
        <taxon>Octopus</taxon>
    </lineage>
</organism>
<feature type="domain" description="PiggyBac transposable element-derived protein" evidence="1">
    <location>
        <begin position="1"/>
        <end position="75"/>
    </location>
</feature>
<evidence type="ECO:0000313" key="2">
    <source>
        <dbReference type="EMBL" id="CAI9725970.1"/>
    </source>
</evidence>
<dbReference type="AlphaFoldDB" id="A0AA36B123"/>
<dbReference type="InterPro" id="IPR029526">
    <property type="entry name" value="PGBD"/>
</dbReference>
<reference evidence="2" key="1">
    <citation type="submission" date="2023-08" db="EMBL/GenBank/DDBJ databases">
        <authorList>
            <person name="Alioto T."/>
            <person name="Alioto T."/>
            <person name="Gomez Garrido J."/>
        </authorList>
    </citation>
    <scope>NUCLEOTIDE SEQUENCE</scope>
</reference>
<dbReference type="EMBL" id="OX597820">
    <property type="protein sequence ID" value="CAI9725970.1"/>
    <property type="molecule type" value="Genomic_DNA"/>
</dbReference>